<comment type="caution">
    <text evidence="1">The sequence shown here is derived from an EMBL/GenBank/DDBJ whole genome shotgun (WGS) entry which is preliminary data.</text>
</comment>
<accession>A0ABS4EWP4</accession>
<evidence type="ECO:0000313" key="1">
    <source>
        <dbReference type="EMBL" id="MBP1862343.1"/>
    </source>
</evidence>
<evidence type="ECO:0000313" key="2">
    <source>
        <dbReference type="Proteomes" id="UP000823786"/>
    </source>
</evidence>
<dbReference type="Gene3D" id="3.60.15.10">
    <property type="entry name" value="Ribonuclease Z/Hydroxyacylglutathione hydrolase-like"/>
    <property type="match status" value="1"/>
</dbReference>
<gene>
    <name evidence="1" type="ORF">J2Z75_005876</name>
</gene>
<organism evidence="1 2">
    <name type="scientific">Rhizobium herbae</name>
    <dbReference type="NCBI Taxonomy" id="508661"/>
    <lineage>
        <taxon>Bacteria</taxon>
        <taxon>Pseudomonadati</taxon>
        <taxon>Pseudomonadota</taxon>
        <taxon>Alphaproteobacteria</taxon>
        <taxon>Hyphomicrobiales</taxon>
        <taxon>Rhizobiaceae</taxon>
        <taxon>Rhizobium/Agrobacterium group</taxon>
        <taxon>Rhizobium</taxon>
    </lineage>
</organism>
<name>A0ABS4EWP4_9HYPH</name>
<dbReference type="RefSeq" id="WP_234937652.1">
    <property type="nucleotide sequence ID" value="NZ_JAGGJV010000018.1"/>
</dbReference>
<keyword evidence="2" id="KW-1185">Reference proteome</keyword>
<sequence length="75" mass="8155">MRLAEAGPVVLSGDVAHFEEQFESRGVPGFNFDRAETLASMERLMGIAQALNATLIMQHDAKDIAKPPAFPKSAR</sequence>
<dbReference type="InterPro" id="IPR036866">
    <property type="entry name" value="RibonucZ/Hydroxyglut_hydro"/>
</dbReference>
<proteinExistence type="predicted"/>
<protein>
    <submittedName>
        <fullName evidence="1">Uncharacterized protein</fullName>
    </submittedName>
</protein>
<dbReference type="Proteomes" id="UP000823786">
    <property type="component" value="Unassembled WGS sequence"/>
</dbReference>
<dbReference type="EMBL" id="JAGGJV010000018">
    <property type="protein sequence ID" value="MBP1862343.1"/>
    <property type="molecule type" value="Genomic_DNA"/>
</dbReference>
<reference evidence="1 2" key="1">
    <citation type="submission" date="2021-03" db="EMBL/GenBank/DDBJ databases">
        <title>Genomic Encyclopedia of Type Strains, Phase IV (KMG-IV): sequencing the most valuable type-strain genomes for metagenomic binning, comparative biology and taxonomic classification.</title>
        <authorList>
            <person name="Goeker M."/>
        </authorList>
    </citation>
    <scope>NUCLEOTIDE SEQUENCE [LARGE SCALE GENOMIC DNA]</scope>
    <source>
        <strain evidence="1 2">DSM 26427</strain>
    </source>
</reference>